<accession>A0AAD9K414</accession>
<sequence>MGSVFGLPVVAVLSDIASLHFVNIVVVSREAPCRIINNTSPSGGTSEVLLDLLPSTWCDMAEPNKSSTMNGSGSLSPSQDLSFTHPMLRYRNLFCEMDHLRKELFTSENPDSELMGQVVNHLNQVSPIYMDTGIQSSPDSGVDMSSPDLKTGYLSSQDDFSPRIPDSFLPQDEGKPKPKYPDIGNIQMDLLYQSGTERCVNDQEPCCKWDVVATSSSDDKCEIPCVINELNNNHAEMNRVVEHGQCVENTVTATENSAANLLRTGKVDASSERRFSLNEAGHYSGHVTKECVNNSGTASGNETKINICGSPLKDDCTLAELNLSQTSASSDQLALLQKCQTMGDSLHENSFPKEDTSLDGNLFPSLEDDYQCSFAESGSPMKLTLTSSHVTPQHRLHSMFSRRSFTISPSPSKTSTPIKSKCSATESQSPGSNYLLEYQKFLQSCGTSETHTSSEVQPHRSRRKLAQSHKISDSFTKVLFSRHRSEDRDFRFREQFRKRTHSTTRFLIGQRHQPTPRNSFPTELTSDVRDPCPQRSLRPRPAKKPHKLNPKRFIKAEQKVNRLRRSAVKFLKAVFPNLDYPSPKRMLATVDVLLNQVLDCLLDRKPSHANRRLQAIPVNDDVKDVRIMICQSPLSCMRHLRHKICRVIKAVLPNLDLHWLSDQNTEQVDALLRYITQQNKVKKHPS</sequence>
<feature type="compositionally biased region" description="Low complexity" evidence="1">
    <location>
        <begin position="406"/>
        <end position="421"/>
    </location>
</feature>
<evidence type="ECO:0000313" key="2">
    <source>
        <dbReference type="EMBL" id="KAK2164166.1"/>
    </source>
</evidence>
<feature type="region of interest" description="Disordered" evidence="1">
    <location>
        <begin position="401"/>
        <end position="429"/>
    </location>
</feature>
<gene>
    <name evidence="2" type="ORF">LSH36_68g15061</name>
</gene>
<feature type="region of interest" description="Disordered" evidence="1">
    <location>
        <begin position="449"/>
        <end position="469"/>
    </location>
</feature>
<feature type="region of interest" description="Disordered" evidence="1">
    <location>
        <begin position="155"/>
        <end position="182"/>
    </location>
</feature>
<feature type="compositionally biased region" description="Polar residues" evidence="1">
    <location>
        <begin position="512"/>
        <end position="525"/>
    </location>
</feature>
<evidence type="ECO:0000256" key="1">
    <source>
        <dbReference type="SAM" id="MobiDB-lite"/>
    </source>
</evidence>
<feature type="compositionally biased region" description="Basic residues" evidence="1">
    <location>
        <begin position="537"/>
        <end position="547"/>
    </location>
</feature>
<keyword evidence="3" id="KW-1185">Reference proteome</keyword>
<evidence type="ECO:0000313" key="3">
    <source>
        <dbReference type="Proteomes" id="UP001208570"/>
    </source>
</evidence>
<name>A0AAD9K414_9ANNE</name>
<dbReference type="AlphaFoldDB" id="A0AAD9K414"/>
<dbReference type="Proteomes" id="UP001208570">
    <property type="component" value="Unassembled WGS sequence"/>
</dbReference>
<organism evidence="2 3">
    <name type="scientific">Paralvinella palmiformis</name>
    <dbReference type="NCBI Taxonomy" id="53620"/>
    <lineage>
        <taxon>Eukaryota</taxon>
        <taxon>Metazoa</taxon>
        <taxon>Spiralia</taxon>
        <taxon>Lophotrochozoa</taxon>
        <taxon>Annelida</taxon>
        <taxon>Polychaeta</taxon>
        <taxon>Sedentaria</taxon>
        <taxon>Canalipalpata</taxon>
        <taxon>Terebellida</taxon>
        <taxon>Terebelliformia</taxon>
        <taxon>Alvinellidae</taxon>
        <taxon>Paralvinella</taxon>
    </lineage>
</organism>
<comment type="caution">
    <text evidence="2">The sequence shown here is derived from an EMBL/GenBank/DDBJ whole genome shotgun (WGS) entry which is preliminary data.</text>
</comment>
<proteinExistence type="predicted"/>
<dbReference type="EMBL" id="JAODUP010000068">
    <property type="protein sequence ID" value="KAK2164166.1"/>
    <property type="molecule type" value="Genomic_DNA"/>
</dbReference>
<reference evidence="2" key="1">
    <citation type="journal article" date="2023" name="Mol. Biol. Evol.">
        <title>Third-Generation Sequencing Reveals the Adaptive Role of the Epigenome in Three Deep-Sea Polychaetes.</title>
        <authorList>
            <person name="Perez M."/>
            <person name="Aroh O."/>
            <person name="Sun Y."/>
            <person name="Lan Y."/>
            <person name="Juniper S.K."/>
            <person name="Young C.R."/>
            <person name="Angers B."/>
            <person name="Qian P.Y."/>
        </authorList>
    </citation>
    <scope>NUCLEOTIDE SEQUENCE</scope>
    <source>
        <strain evidence="2">P08H-3</strain>
    </source>
</reference>
<feature type="region of interest" description="Disordered" evidence="1">
    <location>
        <begin position="511"/>
        <end position="547"/>
    </location>
</feature>
<protein>
    <submittedName>
        <fullName evidence="2">Uncharacterized protein</fullName>
    </submittedName>
</protein>